<feature type="domain" description="DUF5983" evidence="1">
    <location>
        <begin position="22"/>
        <end position="114"/>
    </location>
</feature>
<evidence type="ECO:0000259" key="1">
    <source>
        <dbReference type="Pfam" id="PF19419"/>
    </source>
</evidence>
<organism evidence="2 3">
    <name type="scientific">Ferrimonas marina</name>
    <dbReference type="NCBI Taxonomy" id="299255"/>
    <lineage>
        <taxon>Bacteria</taxon>
        <taxon>Pseudomonadati</taxon>
        <taxon>Pseudomonadota</taxon>
        <taxon>Gammaproteobacteria</taxon>
        <taxon>Alteromonadales</taxon>
        <taxon>Ferrimonadaceae</taxon>
        <taxon>Ferrimonas</taxon>
    </lineage>
</organism>
<name>A0A1M5UC57_9GAMM</name>
<dbReference type="RefSeq" id="WP_067655356.1">
    <property type="nucleotide sequence ID" value="NZ_FQXG01000003.1"/>
</dbReference>
<dbReference type="EMBL" id="FQXG01000003">
    <property type="protein sequence ID" value="SHH60539.1"/>
    <property type="molecule type" value="Genomic_DNA"/>
</dbReference>
<dbReference type="InterPro" id="IPR046025">
    <property type="entry name" value="DUF5983"/>
</dbReference>
<accession>A0A1M5UC57</accession>
<keyword evidence="3" id="KW-1185">Reference proteome</keyword>
<evidence type="ECO:0000313" key="3">
    <source>
        <dbReference type="Proteomes" id="UP000184268"/>
    </source>
</evidence>
<protein>
    <recommendedName>
        <fullName evidence="1">DUF5983 domain-containing protein</fullName>
    </recommendedName>
</protein>
<sequence length="119" mass="13158">MSIGNSTKPAPRIDLPRTGQILLLSTAHVCPEDYQALMTQAACDKPGLAVYQMDYQSGLIIETHSAHEVAELLDISVVKYRHLPSLLTYAYEQGCSFIKLDNAYTPCGLPQYPWPCDQG</sequence>
<dbReference type="AlphaFoldDB" id="A0A1M5UC57"/>
<evidence type="ECO:0000313" key="2">
    <source>
        <dbReference type="EMBL" id="SHH60539.1"/>
    </source>
</evidence>
<proteinExistence type="predicted"/>
<dbReference type="Proteomes" id="UP000184268">
    <property type="component" value="Unassembled WGS sequence"/>
</dbReference>
<reference evidence="2 3" key="1">
    <citation type="submission" date="2016-11" db="EMBL/GenBank/DDBJ databases">
        <authorList>
            <person name="Jaros S."/>
            <person name="Januszkiewicz K."/>
            <person name="Wedrychowicz H."/>
        </authorList>
    </citation>
    <scope>NUCLEOTIDE SEQUENCE [LARGE SCALE GENOMIC DNA]</scope>
    <source>
        <strain evidence="2 3">DSM 16917</strain>
    </source>
</reference>
<dbReference type="Pfam" id="PF19419">
    <property type="entry name" value="DUF5983"/>
    <property type="match status" value="1"/>
</dbReference>
<gene>
    <name evidence="2" type="ORF">SAMN02745129_2496</name>
</gene>